<organism evidence="2">
    <name type="scientific">Rhizophora mucronata</name>
    <name type="common">Asiatic mangrove</name>
    <dbReference type="NCBI Taxonomy" id="61149"/>
    <lineage>
        <taxon>Eukaryota</taxon>
        <taxon>Viridiplantae</taxon>
        <taxon>Streptophyta</taxon>
        <taxon>Embryophyta</taxon>
        <taxon>Tracheophyta</taxon>
        <taxon>Spermatophyta</taxon>
        <taxon>Magnoliopsida</taxon>
        <taxon>eudicotyledons</taxon>
        <taxon>Gunneridae</taxon>
        <taxon>Pentapetalae</taxon>
        <taxon>rosids</taxon>
        <taxon>fabids</taxon>
        <taxon>Malpighiales</taxon>
        <taxon>Rhizophoraceae</taxon>
        <taxon>Rhizophora</taxon>
    </lineage>
</organism>
<accession>A0A2P2N3T3</accession>
<dbReference type="EMBL" id="GGEC01056654">
    <property type="protein sequence ID" value="MBX37138.1"/>
    <property type="molecule type" value="Transcribed_RNA"/>
</dbReference>
<evidence type="ECO:0000313" key="2">
    <source>
        <dbReference type="EMBL" id="MBX37138.1"/>
    </source>
</evidence>
<protein>
    <submittedName>
        <fullName evidence="2">Uncharacterized protein</fullName>
    </submittedName>
</protein>
<keyword evidence="1" id="KW-0812">Transmembrane</keyword>
<evidence type="ECO:0000256" key="1">
    <source>
        <dbReference type="SAM" id="Phobius"/>
    </source>
</evidence>
<keyword evidence="1" id="KW-1133">Transmembrane helix</keyword>
<keyword evidence="1" id="KW-0472">Membrane</keyword>
<proteinExistence type="predicted"/>
<dbReference type="AlphaFoldDB" id="A0A2P2N3T3"/>
<reference evidence="2" key="1">
    <citation type="submission" date="2018-02" db="EMBL/GenBank/DDBJ databases">
        <title>Rhizophora mucronata_Transcriptome.</title>
        <authorList>
            <person name="Meera S.P."/>
            <person name="Sreeshan A."/>
            <person name="Augustine A."/>
        </authorList>
    </citation>
    <scope>NUCLEOTIDE SEQUENCE</scope>
    <source>
        <tissue evidence="2">Leaf</tissue>
    </source>
</reference>
<sequence length="98" mass="11095">MFRVPIFIHSLQYCSCLSQTWVFQIAGAFKATVFFKDKGLHCCLPMFLLIVIWPLICSSYVIGDIFIMIGMLNFHELVAGVISLVPSPCSENMLFLDN</sequence>
<feature type="transmembrane region" description="Helical" evidence="1">
    <location>
        <begin position="46"/>
        <end position="69"/>
    </location>
</feature>
<name>A0A2P2N3T3_RHIMU</name>